<proteinExistence type="predicted"/>
<gene>
    <name evidence="1" type="ORF">BaRGS_00021904</name>
</gene>
<protein>
    <submittedName>
        <fullName evidence="1">Uncharacterized protein</fullName>
    </submittedName>
</protein>
<dbReference type="AlphaFoldDB" id="A0ABD0KIW2"/>
<sequence length="93" mass="10350">MDKETEGVIMSSGTSARKTHVKQICGSRQAFEVTEVVVRDVFKMRFTTGRHHGDTRESRFARALAGKLAPKDGLVRLVRLILVLLLQDSIVSP</sequence>
<evidence type="ECO:0000313" key="2">
    <source>
        <dbReference type="Proteomes" id="UP001519460"/>
    </source>
</evidence>
<keyword evidence="2" id="KW-1185">Reference proteome</keyword>
<name>A0ABD0KIW2_9CAEN</name>
<dbReference type="Proteomes" id="UP001519460">
    <property type="component" value="Unassembled WGS sequence"/>
</dbReference>
<dbReference type="EMBL" id="JACVVK020000172">
    <property type="protein sequence ID" value="KAK7486933.1"/>
    <property type="molecule type" value="Genomic_DNA"/>
</dbReference>
<comment type="caution">
    <text evidence="1">The sequence shown here is derived from an EMBL/GenBank/DDBJ whole genome shotgun (WGS) entry which is preliminary data.</text>
</comment>
<evidence type="ECO:0000313" key="1">
    <source>
        <dbReference type="EMBL" id="KAK7486933.1"/>
    </source>
</evidence>
<reference evidence="1 2" key="1">
    <citation type="journal article" date="2023" name="Sci. Data">
        <title>Genome assembly of the Korean intertidal mud-creeper Batillaria attramentaria.</title>
        <authorList>
            <person name="Patra A.K."/>
            <person name="Ho P.T."/>
            <person name="Jun S."/>
            <person name="Lee S.J."/>
            <person name="Kim Y."/>
            <person name="Won Y.J."/>
        </authorList>
    </citation>
    <scope>NUCLEOTIDE SEQUENCE [LARGE SCALE GENOMIC DNA]</scope>
    <source>
        <strain evidence="1">Wonlab-2016</strain>
    </source>
</reference>
<organism evidence="1 2">
    <name type="scientific">Batillaria attramentaria</name>
    <dbReference type="NCBI Taxonomy" id="370345"/>
    <lineage>
        <taxon>Eukaryota</taxon>
        <taxon>Metazoa</taxon>
        <taxon>Spiralia</taxon>
        <taxon>Lophotrochozoa</taxon>
        <taxon>Mollusca</taxon>
        <taxon>Gastropoda</taxon>
        <taxon>Caenogastropoda</taxon>
        <taxon>Sorbeoconcha</taxon>
        <taxon>Cerithioidea</taxon>
        <taxon>Batillariidae</taxon>
        <taxon>Batillaria</taxon>
    </lineage>
</organism>
<accession>A0ABD0KIW2</accession>